<feature type="region of interest" description="Disordered" evidence="4">
    <location>
        <begin position="137"/>
        <end position="238"/>
    </location>
</feature>
<name>A0ABR6KPR1_9BACT</name>
<protein>
    <submittedName>
        <fullName evidence="5">Nucleoid DNA-binding protein/nucleoid-associated protein YgaU</fullName>
    </submittedName>
</protein>
<comment type="similarity">
    <text evidence="1 3">Belongs to the bacterial histone-like protein family.</text>
</comment>
<dbReference type="PANTHER" id="PTHR33175:SF2">
    <property type="entry name" value="INTEGRATION HOST FACTOR SUBUNIT ALPHA"/>
    <property type="match status" value="1"/>
</dbReference>
<feature type="region of interest" description="Disordered" evidence="4">
    <location>
        <begin position="306"/>
        <end position="340"/>
    </location>
</feature>
<dbReference type="Gene3D" id="4.10.520.10">
    <property type="entry name" value="IHF-like DNA-binding proteins"/>
    <property type="match status" value="1"/>
</dbReference>
<dbReference type="Proteomes" id="UP000533637">
    <property type="component" value="Unassembled WGS sequence"/>
</dbReference>
<dbReference type="RefSeq" id="WP_183671585.1">
    <property type="nucleotide sequence ID" value="NZ_BMPB01000008.1"/>
</dbReference>
<evidence type="ECO:0000256" key="3">
    <source>
        <dbReference type="RuleBase" id="RU003939"/>
    </source>
</evidence>
<dbReference type="EMBL" id="JACHOC010000007">
    <property type="protein sequence ID" value="MBB4623493.1"/>
    <property type="molecule type" value="Genomic_DNA"/>
</dbReference>
<gene>
    <name evidence="5" type="ORF">GGQ57_003409</name>
</gene>
<keyword evidence="2 5" id="KW-0238">DNA-binding</keyword>
<dbReference type="GO" id="GO:0003677">
    <property type="term" value="F:DNA binding"/>
    <property type="evidence" value="ECO:0007669"/>
    <property type="project" value="UniProtKB-KW"/>
</dbReference>
<dbReference type="SMART" id="SM00411">
    <property type="entry name" value="BHL"/>
    <property type="match status" value="1"/>
</dbReference>
<evidence type="ECO:0000313" key="5">
    <source>
        <dbReference type="EMBL" id="MBB4623493.1"/>
    </source>
</evidence>
<evidence type="ECO:0000256" key="1">
    <source>
        <dbReference type="ARBA" id="ARBA00010529"/>
    </source>
</evidence>
<dbReference type="PANTHER" id="PTHR33175">
    <property type="entry name" value="DNA-BINDING PROTEIN HU"/>
    <property type="match status" value="1"/>
</dbReference>
<sequence length="428" mass="47651">MNSRLTIQDLAALLAERTGKDRNSSEQFLREFIAIVSQGVFTDKMTKVKGLGTFKIVLVEKRESIHVNTGERFTIPAHYKFSFLPDKELRELVNKPFSFFETTELNEDVDFTDLDISNGAEEKESEDESVEEILPENEEAVSETPQLQPIAEEVSAPEETVAVTEPDLQTTGAVENKVEELTEESIEPEQAEVKETEDPGTVEETEEKFSVPETVETVEESSGQPDEEIKQPVTSTGFSETDYQFEDEKPAESHWMKVWVSLGIVAIIAVSSFFLYQNRSLFLGPEKPKALTGQSLPETAIALPDTTQVEETEVTESTTVAEEKPDTASTVSSNQTAEPTVQTPKVLAKVKIEPGSRLTLISLEYYGSKIFWVYLYEFNKSVIKDPNNVPVGTEIQVPAPEVYGIDRYSRASVDKAAARQTEILSGNL</sequence>
<feature type="compositionally biased region" description="Acidic residues" evidence="4">
    <location>
        <begin position="181"/>
        <end position="190"/>
    </location>
</feature>
<evidence type="ECO:0000256" key="4">
    <source>
        <dbReference type="SAM" id="MobiDB-lite"/>
    </source>
</evidence>
<accession>A0ABR6KPR1</accession>
<comment type="caution">
    <text evidence="5">The sequence shown here is derived from an EMBL/GenBank/DDBJ whole genome shotgun (WGS) entry which is preliminary data.</text>
</comment>
<organism evidence="5 6">
    <name type="scientific">Parabacteroides faecis</name>
    <dbReference type="NCBI Taxonomy" id="1217282"/>
    <lineage>
        <taxon>Bacteria</taxon>
        <taxon>Pseudomonadati</taxon>
        <taxon>Bacteroidota</taxon>
        <taxon>Bacteroidia</taxon>
        <taxon>Bacteroidales</taxon>
        <taxon>Tannerellaceae</taxon>
        <taxon>Parabacteroides</taxon>
    </lineage>
</organism>
<dbReference type="InterPro" id="IPR010992">
    <property type="entry name" value="IHF-like_DNA-bd_dom_sf"/>
</dbReference>
<dbReference type="InterPro" id="IPR000119">
    <property type="entry name" value="Hist_DNA-bd"/>
</dbReference>
<keyword evidence="6" id="KW-1185">Reference proteome</keyword>
<evidence type="ECO:0000313" key="6">
    <source>
        <dbReference type="Proteomes" id="UP000533637"/>
    </source>
</evidence>
<dbReference type="SUPFAM" id="SSF47729">
    <property type="entry name" value="IHF-like DNA-binding proteins"/>
    <property type="match status" value="1"/>
</dbReference>
<proteinExistence type="inferred from homology"/>
<reference evidence="5 6" key="1">
    <citation type="submission" date="2020-08" db="EMBL/GenBank/DDBJ databases">
        <title>Genomic Encyclopedia of Type Strains, Phase IV (KMG-IV): sequencing the most valuable type-strain genomes for metagenomic binning, comparative biology and taxonomic classification.</title>
        <authorList>
            <person name="Goeker M."/>
        </authorList>
    </citation>
    <scope>NUCLEOTIDE SEQUENCE [LARGE SCALE GENOMIC DNA]</scope>
    <source>
        <strain evidence="5 6">DSM 102983</strain>
    </source>
</reference>
<dbReference type="Pfam" id="PF00216">
    <property type="entry name" value="Bac_DNA_binding"/>
    <property type="match status" value="1"/>
</dbReference>
<evidence type="ECO:0000256" key="2">
    <source>
        <dbReference type="ARBA" id="ARBA00023125"/>
    </source>
</evidence>
<feature type="compositionally biased region" description="Polar residues" evidence="4">
    <location>
        <begin position="327"/>
        <end position="340"/>
    </location>
</feature>